<keyword evidence="2" id="KW-0675">Receptor</keyword>
<dbReference type="InterPro" id="IPR031148">
    <property type="entry name" value="Plexin"/>
</dbReference>
<dbReference type="Gene3D" id="2.60.40.10">
    <property type="entry name" value="Immunoglobulins"/>
    <property type="match status" value="3"/>
</dbReference>
<dbReference type="CDD" id="cd00603">
    <property type="entry name" value="IPT_PCSR"/>
    <property type="match status" value="1"/>
</dbReference>
<accession>A0A060ZTI3</accession>
<dbReference type="EMBL" id="LK022848">
    <property type="protein sequence ID" value="CDR06661.1"/>
    <property type="molecule type" value="Genomic_DNA"/>
</dbReference>
<dbReference type="InterPro" id="IPR002909">
    <property type="entry name" value="IPT_dom"/>
</dbReference>
<reference evidence="2" key="1">
    <citation type="submission" date="2014-05" db="EMBL/GenBank/DDBJ databases">
        <authorList>
            <person name="Horn Fabian"/>
        </authorList>
    </citation>
    <scope>NUCLEOTIDE SEQUENCE</scope>
</reference>
<proteinExistence type="predicted"/>
<dbReference type="SMART" id="SM00429">
    <property type="entry name" value="IPT"/>
    <property type="match status" value="3"/>
</dbReference>
<evidence type="ECO:0000313" key="3">
    <source>
        <dbReference type="EMBL" id="MBP2063942.1"/>
    </source>
</evidence>
<keyword evidence="4" id="KW-1185">Reference proteome</keyword>
<dbReference type="EMBL" id="JAGGLR010000013">
    <property type="protein sequence ID" value="MBP2063942.1"/>
    <property type="molecule type" value="Genomic_DNA"/>
</dbReference>
<dbReference type="GO" id="GO:0005975">
    <property type="term" value="P:carbohydrate metabolic process"/>
    <property type="evidence" value="ECO:0007669"/>
    <property type="project" value="UniProtKB-ARBA"/>
</dbReference>
<evidence type="ECO:0000313" key="2">
    <source>
        <dbReference type="EMBL" id="CDR06661.1"/>
    </source>
</evidence>
<organism evidence="2">
    <name type="scientific">Streptomyces iranensis</name>
    <dbReference type="NCBI Taxonomy" id="576784"/>
    <lineage>
        <taxon>Bacteria</taxon>
        <taxon>Bacillati</taxon>
        <taxon>Actinomycetota</taxon>
        <taxon>Actinomycetes</taxon>
        <taxon>Kitasatosporales</taxon>
        <taxon>Streptomycetaceae</taxon>
        <taxon>Streptomyces</taxon>
        <taxon>Streptomyces violaceusniger group</taxon>
    </lineage>
</organism>
<evidence type="ECO:0000313" key="4">
    <source>
        <dbReference type="Proteomes" id="UP000756710"/>
    </source>
</evidence>
<dbReference type="PANTHER" id="PTHR22625">
    <property type="entry name" value="PLEXIN"/>
    <property type="match status" value="1"/>
</dbReference>
<dbReference type="PANTHER" id="PTHR22625:SF70">
    <property type="entry name" value="PLEXIN A, ISOFORM A"/>
    <property type="match status" value="1"/>
</dbReference>
<sequence length="319" mass="29586">MTSTALATAAANAATAGYWPPVGPPTLLAVVPDSGPAAGGNYVRLFGQNLRGVTSVSFGGTPATIVYQDNPGGGGGGGWGGGGGGWGGGGGGWGGGGGGGWPGGGGNPGYDGIVVIAPPHAPGTVQVTVTTAAGTSNGLPYTYVAPAPPAAVAITPTVGPTTGGTVYVITGTNLTGVTSVTFGGSPSTILAINPAGTSLIGITPAGPPAGGNVTVTLTGPGGSPNVPGGFTYFVAPPAPAPVAITPATGPATGGTAFTITGTNLGGVLGVLFNGVPATGVTATPTTVAGITPPGAVGSATVTLVTAFGTVTVPGGFLYV</sequence>
<feature type="domain" description="IPT/TIG" evidence="1">
    <location>
        <begin position="148"/>
        <end position="233"/>
    </location>
</feature>
<gene>
    <name evidence="3" type="ORF">J2Z30_004963</name>
    <name evidence="2" type="ORF">SIRAN3540</name>
</gene>
<dbReference type="RefSeq" id="WP_209468816.1">
    <property type="nucleotide sequence ID" value="NZ_BAABDR010000011.1"/>
</dbReference>
<dbReference type="InterPro" id="IPR014756">
    <property type="entry name" value="Ig_E-set"/>
</dbReference>
<dbReference type="SUPFAM" id="SSF81296">
    <property type="entry name" value="E set domains"/>
    <property type="match status" value="3"/>
</dbReference>
<dbReference type="HOGENOM" id="CLU_039172_0_0_11"/>
<dbReference type="GO" id="GO:0017154">
    <property type="term" value="F:semaphorin receptor activity"/>
    <property type="evidence" value="ECO:0007669"/>
    <property type="project" value="InterPro"/>
</dbReference>
<dbReference type="Proteomes" id="UP000756710">
    <property type="component" value="Unassembled WGS sequence"/>
</dbReference>
<reference evidence="3 4" key="2">
    <citation type="submission" date="2021-03" db="EMBL/GenBank/DDBJ databases">
        <title>Genomic Encyclopedia of Type Strains, Phase IV (KMG-IV): sequencing the most valuable type-strain genomes for metagenomic binning, comparative biology and taxonomic classification.</title>
        <authorList>
            <person name="Goeker M."/>
        </authorList>
    </citation>
    <scope>NUCLEOTIDE SEQUENCE [LARGE SCALE GENOMIC DNA]</scope>
    <source>
        <strain evidence="3 4">DSM 41954</strain>
    </source>
</reference>
<dbReference type="InterPro" id="IPR013783">
    <property type="entry name" value="Ig-like_fold"/>
</dbReference>
<protein>
    <submittedName>
        <fullName evidence="2">Cell surface receptor IPT/TIG domain protein</fullName>
    </submittedName>
</protein>
<name>A0A060ZTI3_9ACTN</name>
<dbReference type="Pfam" id="PF01833">
    <property type="entry name" value="TIG"/>
    <property type="match status" value="3"/>
</dbReference>
<evidence type="ECO:0000259" key="1">
    <source>
        <dbReference type="SMART" id="SM00429"/>
    </source>
</evidence>
<feature type="domain" description="IPT/TIG" evidence="1">
    <location>
        <begin position="24"/>
        <end position="144"/>
    </location>
</feature>
<feature type="domain" description="IPT/TIG" evidence="1">
    <location>
        <begin position="238"/>
        <end position="319"/>
    </location>
</feature>
<dbReference type="AlphaFoldDB" id="A0A060ZTI3"/>